<evidence type="ECO:0000313" key="2">
    <source>
        <dbReference type="EMBL" id="PWK57975.1"/>
    </source>
</evidence>
<proteinExistence type="predicted"/>
<dbReference type="OrthoDB" id="7744610at2"/>
<evidence type="ECO:0000313" key="3">
    <source>
        <dbReference type="Proteomes" id="UP000245708"/>
    </source>
</evidence>
<accession>A0A316GCN3</accession>
<feature type="chain" id="PRO_5016274243" description="DUF732 domain-containing protein" evidence="1">
    <location>
        <begin position="26"/>
        <end position="111"/>
    </location>
</feature>
<keyword evidence="1" id="KW-0732">Signal</keyword>
<sequence>MNVSSTLPRVAFAAMILSGSALAVAADSYRYHHHGYTSHVITVSCYRGPLQDVIWDRPNPEFTDSLVNAGYTFPEAHAIAERVCRDANSVGRPGALSATMTDILRRTPPGS</sequence>
<dbReference type="RefSeq" id="WP_146200037.1">
    <property type="nucleotide sequence ID" value="NZ_QGGW01000011.1"/>
</dbReference>
<feature type="signal peptide" evidence="1">
    <location>
        <begin position="1"/>
        <end position="25"/>
    </location>
</feature>
<organism evidence="2 3">
    <name type="scientific">Roseicyclus mahoneyensis</name>
    <dbReference type="NCBI Taxonomy" id="164332"/>
    <lineage>
        <taxon>Bacteria</taxon>
        <taxon>Pseudomonadati</taxon>
        <taxon>Pseudomonadota</taxon>
        <taxon>Alphaproteobacteria</taxon>
        <taxon>Rhodobacterales</taxon>
        <taxon>Roseobacteraceae</taxon>
        <taxon>Roseicyclus</taxon>
    </lineage>
</organism>
<keyword evidence="3" id="KW-1185">Reference proteome</keyword>
<protein>
    <recommendedName>
        <fullName evidence="4">DUF732 domain-containing protein</fullName>
    </recommendedName>
</protein>
<reference evidence="2 3" key="1">
    <citation type="submission" date="2018-05" db="EMBL/GenBank/DDBJ databases">
        <title>Genomic Encyclopedia of Type Strains, Phase IV (KMG-IV): sequencing the most valuable type-strain genomes for metagenomic binning, comparative biology and taxonomic classification.</title>
        <authorList>
            <person name="Goeker M."/>
        </authorList>
    </citation>
    <scope>NUCLEOTIDE SEQUENCE [LARGE SCALE GENOMIC DNA]</scope>
    <source>
        <strain evidence="2 3">DSM 16097</strain>
    </source>
</reference>
<dbReference type="EMBL" id="QGGW01000011">
    <property type="protein sequence ID" value="PWK57975.1"/>
    <property type="molecule type" value="Genomic_DNA"/>
</dbReference>
<evidence type="ECO:0008006" key="4">
    <source>
        <dbReference type="Google" id="ProtNLM"/>
    </source>
</evidence>
<name>A0A316GCN3_9RHOB</name>
<comment type="caution">
    <text evidence="2">The sequence shown here is derived from an EMBL/GenBank/DDBJ whole genome shotgun (WGS) entry which is preliminary data.</text>
</comment>
<evidence type="ECO:0000256" key="1">
    <source>
        <dbReference type="SAM" id="SignalP"/>
    </source>
</evidence>
<gene>
    <name evidence="2" type="ORF">C7455_11124</name>
</gene>
<dbReference type="AlphaFoldDB" id="A0A316GCN3"/>
<dbReference type="Proteomes" id="UP000245708">
    <property type="component" value="Unassembled WGS sequence"/>
</dbReference>